<dbReference type="GO" id="GO:0005524">
    <property type="term" value="F:ATP binding"/>
    <property type="evidence" value="ECO:0007669"/>
    <property type="project" value="TreeGrafter"/>
</dbReference>
<dbReference type="GO" id="GO:0046933">
    <property type="term" value="F:proton-transporting ATP synthase activity, rotational mechanism"/>
    <property type="evidence" value="ECO:0007669"/>
    <property type="project" value="InterPro"/>
</dbReference>
<sequence length="225" mass="24364">MELVHSLGDPLLSRSSVCSSFRPVSEISAHCSRTRQLTYGSGAEPQHRGLGQHLYNSQSSIGSGQDGDELRLVQTSSVAQVVTTFQERGAMEYTIVVAETVDSPATLQYLAPYTGAALVCPSVPPGSKVANDAGCVIGTCRPWPGRPARRALIRTGQQKFQETGVLSVLAAEPRIRFLIRTEWNKIRISGAAAASLLTRNRLSLCRRLLPNGIIVRKCASIFKED</sequence>
<dbReference type="GO" id="GO:0043531">
    <property type="term" value="F:ADP binding"/>
    <property type="evidence" value="ECO:0007669"/>
    <property type="project" value="TreeGrafter"/>
</dbReference>
<dbReference type="Proteomes" id="UP001141806">
    <property type="component" value="Unassembled WGS sequence"/>
</dbReference>
<name>A0A9Q0K762_9MAGN</name>
<accession>A0A9Q0K762</accession>
<comment type="caution">
    <text evidence="2">The sequence shown here is derived from an EMBL/GenBank/DDBJ whole genome shotgun (WGS) entry which is preliminary data.</text>
</comment>
<evidence type="ECO:0000313" key="2">
    <source>
        <dbReference type="EMBL" id="KAJ4965137.1"/>
    </source>
</evidence>
<protein>
    <submittedName>
        <fullName evidence="2">Uncharacterized protein</fullName>
    </submittedName>
</protein>
<dbReference type="GO" id="GO:0045259">
    <property type="term" value="C:proton-transporting ATP synthase complex"/>
    <property type="evidence" value="ECO:0007669"/>
    <property type="project" value="InterPro"/>
</dbReference>
<dbReference type="PANTHER" id="PTHR48082">
    <property type="entry name" value="ATP SYNTHASE SUBUNIT ALPHA, MITOCHONDRIAL"/>
    <property type="match status" value="1"/>
</dbReference>
<dbReference type="AlphaFoldDB" id="A0A9Q0K762"/>
<keyword evidence="3" id="KW-1185">Reference proteome</keyword>
<organism evidence="2 3">
    <name type="scientific">Protea cynaroides</name>
    <dbReference type="NCBI Taxonomy" id="273540"/>
    <lineage>
        <taxon>Eukaryota</taxon>
        <taxon>Viridiplantae</taxon>
        <taxon>Streptophyta</taxon>
        <taxon>Embryophyta</taxon>
        <taxon>Tracheophyta</taxon>
        <taxon>Spermatophyta</taxon>
        <taxon>Magnoliopsida</taxon>
        <taxon>Proteales</taxon>
        <taxon>Proteaceae</taxon>
        <taxon>Protea</taxon>
    </lineage>
</organism>
<dbReference type="Gene3D" id="3.40.50.12240">
    <property type="match status" value="1"/>
</dbReference>
<evidence type="ECO:0000313" key="3">
    <source>
        <dbReference type="Proteomes" id="UP001141806"/>
    </source>
</evidence>
<feature type="region of interest" description="Disordered" evidence="1">
    <location>
        <begin position="48"/>
        <end position="67"/>
    </location>
</feature>
<gene>
    <name evidence="2" type="ORF">NE237_016986</name>
</gene>
<dbReference type="OrthoDB" id="1306059at2759"/>
<reference evidence="2" key="1">
    <citation type="journal article" date="2023" name="Plant J.">
        <title>The genome of the king protea, Protea cynaroides.</title>
        <authorList>
            <person name="Chang J."/>
            <person name="Duong T.A."/>
            <person name="Schoeman C."/>
            <person name="Ma X."/>
            <person name="Roodt D."/>
            <person name="Barker N."/>
            <person name="Li Z."/>
            <person name="Van de Peer Y."/>
            <person name="Mizrachi E."/>
        </authorList>
    </citation>
    <scope>NUCLEOTIDE SEQUENCE</scope>
    <source>
        <tissue evidence="2">Young leaves</tissue>
    </source>
</reference>
<evidence type="ECO:0000256" key="1">
    <source>
        <dbReference type="SAM" id="MobiDB-lite"/>
    </source>
</evidence>
<dbReference type="PANTHER" id="PTHR48082:SF2">
    <property type="entry name" value="ATP SYNTHASE SUBUNIT ALPHA, MITOCHONDRIAL"/>
    <property type="match status" value="1"/>
</dbReference>
<dbReference type="InterPro" id="IPR005294">
    <property type="entry name" value="ATP_synth_F1_asu"/>
</dbReference>
<proteinExistence type="predicted"/>
<dbReference type="EMBL" id="JAMYWD010000007">
    <property type="protein sequence ID" value="KAJ4965137.1"/>
    <property type="molecule type" value="Genomic_DNA"/>
</dbReference>